<evidence type="ECO:0000256" key="7">
    <source>
        <dbReference type="ARBA" id="ARBA00022807"/>
    </source>
</evidence>
<comment type="subcellular location">
    <subcellularLocation>
        <location evidence="1 11">Cytoplasm</location>
    </subcellularLocation>
</comment>
<dbReference type="GO" id="GO:0019786">
    <property type="term" value="F:protein-phosphatidylethanolamide deconjugating activity"/>
    <property type="evidence" value="ECO:0007669"/>
    <property type="project" value="InterPro"/>
</dbReference>
<evidence type="ECO:0000256" key="5">
    <source>
        <dbReference type="ARBA" id="ARBA00022670"/>
    </source>
</evidence>
<dbReference type="GO" id="GO:0000045">
    <property type="term" value="P:autophagosome assembly"/>
    <property type="evidence" value="ECO:0007669"/>
    <property type="project" value="TreeGrafter"/>
</dbReference>
<evidence type="ECO:0000256" key="2">
    <source>
        <dbReference type="ARBA" id="ARBA00010958"/>
    </source>
</evidence>
<reference evidence="13" key="2">
    <citation type="submission" date="2020-05" db="UniProtKB">
        <authorList>
            <consortium name="EnsemblMetazoa"/>
        </authorList>
    </citation>
    <scope>IDENTIFICATION</scope>
    <source>
        <strain evidence="13">IAEA</strain>
    </source>
</reference>
<dbReference type="SUPFAM" id="SSF54001">
    <property type="entry name" value="Cysteine proteinases"/>
    <property type="match status" value="1"/>
</dbReference>
<dbReference type="GO" id="GO:0016485">
    <property type="term" value="P:protein processing"/>
    <property type="evidence" value="ECO:0007669"/>
    <property type="project" value="TreeGrafter"/>
</dbReference>
<accession>A0A1A9VZP3</accession>
<evidence type="ECO:0000256" key="4">
    <source>
        <dbReference type="ARBA" id="ARBA00022490"/>
    </source>
</evidence>
<dbReference type="InterPro" id="IPR046792">
    <property type="entry name" value="Peptidase_C54_cat"/>
</dbReference>
<dbReference type="GO" id="GO:0000423">
    <property type="term" value="P:mitophagy"/>
    <property type="evidence" value="ECO:0007669"/>
    <property type="project" value="TreeGrafter"/>
</dbReference>
<keyword evidence="5 11" id="KW-0645">Protease</keyword>
<comment type="function">
    <text evidence="11">Cysteine protease that plays a key role in autophagy by mediating both proteolytic activation and delipidation of ATG8 family proteins.</text>
</comment>
<dbReference type="GO" id="GO:0035973">
    <property type="term" value="P:aggrephagy"/>
    <property type="evidence" value="ECO:0007669"/>
    <property type="project" value="TreeGrafter"/>
</dbReference>
<dbReference type="GO" id="GO:0005737">
    <property type="term" value="C:cytoplasm"/>
    <property type="evidence" value="ECO:0007669"/>
    <property type="project" value="UniProtKB-SubCell"/>
</dbReference>
<dbReference type="InterPro" id="IPR005078">
    <property type="entry name" value="Peptidase_C54"/>
</dbReference>
<dbReference type="PANTHER" id="PTHR22624:SF49">
    <property type="entry name" value="CYSTEINE PROTEASE"/>
    <property type="match status" value="1"/>
</dbReference>
<dbReference type="InterPro" id="IPR038765">
    <property type="entry name" value="Papain-like_cys_pep_sf"/>
</dbReference>
<keyword evidence="4 11" id="KW-0963">Cytoplasm</keyword>
<comment type="similarity">
    <text evidence="2 11">Belongs to the peptidase C54 family.</text>
</comment>
<sequence>MCSTPLVWVAIQRPEAYRLLYRLRLRSIDHLTVFFTNVARGMDSVFEAYLGPDGVLGAVAGASGEPDDIPKVNSKVWVLGKDYNAIQELDLIRQDIKSRLWCTYRRGFVPLGEPQLTTDKGWGCMLRCGQMVLAQTLIDLHLGRDWFWTTECRDSTYLKIVNRFEDSRKSYFSIHQIALMGDSEDKKVGQWFGPNTVAQVLKKLVRYDDWCGLVIHVAMDNAIIIDDIIALCLEKPQNDESWKPLLLMIPLRLGLSDINPIYIPALKKCFELVGNCGMIGGRPNQALYFVGYIDDEVLYLDPHTTQRSGTVGQKTSADEIEFDETFHQKYAGRINFTQMDPSLALCFLCKSRVAFDILLDKMKTEVLTASPQPLFEIMQKPSSEWRSTIPVTSPCRHSHSSDDLISYNNSLTNTIPTVLQDTSYVSERTTNYGDTEDFENVNHTPHEWRRVCCDANLDSDEDFEFIS</sequence>
<evidence type="ECO:0000256" key="11">
    <source>
        <dbReference type="RuleBase" id="RU363115"/>
    </source>
</evidence>
<evidence type="ECO:0000313" key="13">
    <source>
        <dbReference type="EnsemblMetazoa" id="GBRI000677-PA"/>
    </source>
</evidence>
<dbReference type="STRING" id="37001.A0A1A9VZP3"/>
<evidence type="ECO:0000256" key="3">
    <source>
        <dbReference type="ARBA" id="ARBA00022448"/>
    </source>
</evidence>
<keyword evidence="7" id="KW-0788">Thiol protease</keyword>
<feature type="domain" description="Peptidase C54 catalytic" evidence="12">
    <location>
        <begin position="92"/>
        <end position="358"/>
    </location>
</feature>
<evidence type="ECO:0000259" key="12">
    <source>
        <dbReference type="Pfam" id="PF03416"/>
    </source>
</evidence>
<keyword evidence="3" id="KW-0813">Transport</keyword>
<dbReference type="AlphaFoldDB" id="A0A1A9VZP3"/>
<dbReference type="PANTHER" id="PTHR22624">
    <property type="entry name" value="CYSTEINE PROTEASE ATG4"/>
    <property type="match status" value="1"/>
</dbReference>
<dbReference type="GO" id="GO:0004197">
    <property type="term" value="F:cysteine-type endopeptidase activity"/>
    <property type="evidence" value="ECO:0007669"/>
    <property type="project" value="TreeGrafter"/>
</dbReference>
<reference evidence="14" key="1">
    <citation type="submission" date="2014-03" db="EMBL/GenBank/DDBJ databases">
        <authorList>
            <person name="Aksoy S."/>
            <person name="Warren W."/>
            <person name="Wilson R.K."/>
        </authorList>
    </citation>
    <scope>NUCLEOTIDE SEQUENCE [LARGE SCALE GENOMIC DNA]</scope>
    <source>
        <strain evidence="14">IAEA</strain>
    </source>
</reference>
<dbReference type="EC" id="3.4.22.-" evidence="11"/>
<dbReference type="EnsemblMetazoa" id="GBRI000677-RA">
    <property type="protein sequence ID" value="GBRI000677-PA"/>
    <property type="gene ID" value="GBRI000677"/>
</dbReference>
<keyword evidence="6 11" id="KW-0378">Hydrolase</keyword>
<evidence type="ECO:0000256" key="6">
    <source>
        <dbReference type="ARBA" id="ARBA00022801"/>
    </source>
</evidence>
<dbReference type="GO" id="GO:0015031">
    <property type="term" value="P:protein transport"/>
    <property type="evidence" value="ECO:0007669"/>
    <property type="project" value="UniProtKB-KW"/>
</dbReference>
<dbReference type="Proteomes" id="UP000091820">
    <property type="component" value="Unassembled WGS sequence"/>
</dbReference>
<protein>
    <recommendedName>
        <fullName evidence="11">Cysteine protease</fullName>
        <ecNumber evidence="11">3.4.22.-</ecNumber>
    </recommendedName>
</protein>
<dbReference type="VEuPathDB" id="VectorBase:GBRI000677"/>
<keyword evidence="14" id="KW-1185">Reference proteome</keyword>
<evidence type="ECO:0000256" key="8">
    <source>
        <dbReference type="ARBA" id="ARBA00022927"/>
    </source>
</evidence>
<proteinExistence type="inferred from homology"/>
<keyword evidence="8 11" id="KW-0653">Protein transport</keyword>
<organism evidence="13 14">
    <name type="scientific">Glossina brevipalpis</name>
    <dbReference type="NCBI Taxonomy" id="37001"/>
    <lineage>
        <taxon>Eukaryota</taxon>
        <taxon>Metazoa</taxon>
        <taxon>Ecdysozoa</taxon>
        <taxon>Arthropoda</taxon>
        <taxon>Hexapoda</taxon>
        <taxon>Insecta</taxon>
        <taxon>Pterygota</taxon>
        <taxon>Neoptera</taxon>
        <taxon>Endopterygota</taxon>
        <taxon>Diptera</taxon>
        <taxon>Brachycera</taxon>
        <taxon>Muscomorpha</taxon>
        <taxon>Hippoboscoidea</taxon>
        <taxon>Glossinidae</taxon>
        <taxon>Glossina</taxon>
    </lineage>
</organism>
<evidence type="ECO:0000256" key="10">
    <source>
        <dbReference type="ARBA" id="ARBA00029362"/>
    </source>
</evidence>
<evidence type="ECO:0000256" key="9">
    <source>
        <dbReference type="ARBA" id="ARBA00023006"/>
    </source>
</evidence>
<name>A0A1A9VZP3_9MUSC</name>
<comment type="catalytic activity">
    <reaction evidence="10">
        <text>[protein]-C-terminal L-amino acid-glycyl-phosphatidylethanolamide + H2O = [protein]-C-terminal L-amino acid-glycine + a 1,2-diacyl-sn-glycero-3-phosphoethanolamine</text>
        <dbReference type="Rhea" id="RHEA:67548"/>
        <dbReference type="Rhea" id="RHEA-COMP:17323"/>
        <dbReference type="Rhea" id="RHEA-COMP:17324"/>
        <dbReference type="ChEBI" id="CHEBI:15377"/>
        <dbReference type="ChEBI" id="CHEBI:64612"/>
        <dbReference type="ChEBI" id="CHEBI:172940"/>
        <dbReference type="ChEBI" id="CHEBI:172941"/>
    </reaction>
    <physiologicalReaction direction="left-to-right" evidence="10">
        <dbReference type="Rhea" id="RHEA:67549"/>
    </physiologicalReaction>
</comment>
<keyword evidence="9 11" id="KW-0072">Autophagy</keyword>
<dbReference type="Pfam" id="PF03416">
    <property type="entry name" value="Peptidase_C54"/>
    <property type="match status" value="1"/>
</dbReference>
<dbReference type="GO" id="GO:0034727">
    <property type="term" value="P:piecemeal microautophagy of the nucleus"/>
    <property type="evidence" value="ECO:0007669"/>
    <property type="project" value="TreeGrafter"/>
</dbReference>
<evidence type="ECO:0000256" key="1">
    <source>
        <dbReference type="ARBA" id="ARBA00004496"/>
    </source>
</evidence>
<evidence type="ECO:0000313" key="14">
    <source>
        <dbReference type="Proteomes" id="UP000091820"/>
    </source>
</evidence>